<evidence type="ECO:0000313" key="2">
    <source>
        <dbReference type="EMBL" id="SDW63367.1"/>
    </source>
</evidence>
<evidence type="ECO:0000313" key="3">
    <source>
        <dbReference type="Proteomes" id="UP000198828"/>
    </source>
</evidence>
<dbReference type="InterPro" id="IPR036365">
    <property type="entry name" value="PGBD-like_sf"/>
</dbReference>
<dbReference type="SUPFAM" id="SSF47090">
    <property type="entry name" value="PGBD-like"/>
    <property type="match status" value="1"/>
</dbReference>
<dbReference type="InterPro" id="IPR009045">
    <property type="entry name" value="Zn_M74/Hedgehog-like"/>
</dbReference>
<sequence>MSIRVYVFNDYTNSFESYYLGLNDTLPYVTNDTLKVKEFRGSSSSTVLWTHRKFMEAWNTLRTAWGKGIYVPFAFKRIWEGGHSYQSQHYAGVAIDCGQNLNETEREKLRNLAKSLGVFEYVEPKSDAPTCVHIDKRLKPPACETGYITLRNGSKNTCVFVLQDALNALGYTGGGLDGIFGSGTENSVRRFQRDQGLTVDGIVGCNAWRRLTSLAKGIGKTNTVVNP</sequence>
<dbReference type="InterPro" id="IPR002477">
    <property type="entry name" value="Peptidoglycan-bd-like"/>
</dbReference>
<protein>
    <submittedName>
        <fullName evidence="2">Putative peptidoglycan binding domain-containing protein</fullName>
    </submittedName>
</protein>
<reference evidence="2 3" key="1">
    <citation type="submission" date="2016-10" db="EMBL/GenBank/DDBJ databases">
        <authorList>
            <person name="de Groot N.N."/>
        </authorList>
    </citation>
    <scope>NUCLEOTIDE SEQUENCE [LARGE SCALE GENOMIC DNA]</scope>
    <source>
        <strain evidence="2 3">DSM 23310</strain>
    </source>
</reference>
<dbReference type="Pfam" id="PF01471">
    <property type="entry name" value="PG_binding_1"/>
    <property type="match status" value="1"/>
</dbReference>
<dbReference type="RefSeq" id="WP_200773650.1">
    <property type="nucleotide sequence ID" value="NZ_FNNG01000003.1"/>
</dbReference>
<dbReference type="EMBL" id="FNNG01000003">
    <property type="protein sequence ID" value="SDW63367.1"/>
    <property type="molecule type" value="Genomic_DNA"/>
</dbReference>
<dbReference type="InterPro" id="IPR036366">
    <property type="entry name" value="PGBDSf"/>
</dbReference>
<dbReference type="SUPFAM" id="SSF55166">
    <property type="entry name" value="Hedgehog/DD-peptidase"/>
    <property type="match status" value="1"/>
</dbReference>
<dbReference type="Gene3D" id="1.10.101.10">
    <property type="entry name" value="PGBD-like superfamily/PGBD"/>
    <property type="match status" value="1"/>
</dbReference>
<dbReference type="AlphaFoldDB" id="A0A1H2V4Z1"/>
<gene>
    <name evidence="2" type="ORF">SAMN05660923_01018</name>
</gene>
<proteinExistence type="predicted"/>
<evidence type="ECO:0000259" key="1">
    <source>
        <dbReference type="Pfam" id="PF01471"/>
    </source>
</evidence>
<accession>A0A1H2V4Z1</accession>
<organism evidence="2 3">
    <name type="scientific">Tepidimicrobium xylanilyticum</name>
    <dbReference type="NCBI Taxonomy" id="1123352"/>
    <lineage>
        <taxon>Bacteria</taxon>
        <taxon>Bacillati</taxon>
        <taxon>Bacillota</taxon>
        <taxon>Tissierellia</taxon>
        <taxon>Tissierellales</taxon>
        <taxon>Tepidimicrobiaceae</taxon>
        <taxon>Tepidimicrobium</taxon>
    </lineage>
</organism>
<keyword evidence="3" id="KW-1185">Reference proteome</keyword>
<dbReference type="Proteomes" id="UP000198828">
    <property type="component" value="Unassembled WGS sequence"/>
</dbReference>
<feature type="domain" description="Peptidoglycan binding-like" evidence="1">
    <location>
        <begin position="161"/>
        <end position="211"/>
    </location>
</feature>
<name>A0A1H2V4Z1_9FIRM</name>